<feature type="region of interest" description="Disordered" evidence="3">
    <location>
        <begin position="765"/>
        <end position="861"/>
    </location>
</feature>
<evidence type="ECO:0000313" key="6">
    <source>
        <dbReference type="EMBL" id="CAE7300896.1"/>
    </source>
</evidence>
<dbReference type="InterPro" id="IPR012337">
    <property type="entry name" value="RNaseH-like_sf"/>
</dbReference>
<feature type="region of interest" description="Disordered" evidence="3">
    <location>
        <begin position="250"/>
        <end position="271"/>
    </location>
</feature>
<evidence type="ECO:0000256" key="2">
    <source>
        <dbReference type="SAM" id="Coils"/>
    </source>
</evidence>
<dbReference type="GO" id="GO:0003676">
    <property type="term" value="F:nucleic acid binding"/>
    <property type="evidence" value="ECO:0007669"/>
    <property type="project" value="InterPro"/>
</dbReference>
<feature type="compositionally biased region" description="Gly residues" evidence="3">
    <location>
        <begin position="427"/>
        <end position="438"/>
    </location>
</feature>
<protein>
    <submittedName>
        <fullName evidence="6">RE1 protein</fullName>
    </submittedName>
</protein>
<feature type="region of interest" description="Disordered" evidence="3">
    <location>
        <begin position="2323"/>
        <end position="2402"/>
    </location>
</feature>
<dbReference type="PROSITE" id="PS50103">
    <property type="entry name" value="ZF_C3H1"/>
    <property type="match status" value="1"/>
</dbReference>
<feature type="region of interest" description="Disordered" evidence="3">
    <location>
        <begin position="712"/>
        <end position="736"/>
    </location>
</feature>
<feature type="compositionally biased region" description="Polar residues" evidence="3">
    <location>
        <begin position="260"/>
        <end position="271"/>
    </location>
</feature>
<evidence type="ECO:0000259" key="5">
    <source>
        <dbReference type="PROSITE" id="PS50158"/>
    </source>
</evidence>
<dbReference type="GO" id="GO:0008270">
    <property type="term" value="F:zinc ion binding"/>
    <property type="evidence" value="ECO:0007669"/>
    <property type="project" value="UniProtKB-KW"/>
</dbReference>
<dbReference type="SUPFAM" id="SSF53098">
    <property type="entry name" value="Ribonuclease H-like"/>
    <property type="match status" value="1"/>
</dbReference>
<feature type="compositionally biased region" description="Low complexity" evidence="3">
    <location>
        <begin position="795"/>
        <end position="816"/>
    </location>
</feature>
<dbReference type="Proteomes" id="UP000604046">
    <property type="component" value="Unassembled WGS sequence"/>
</dbReference>
<feature type="compositionally biased region" description="Acidic residues" evidence="3">
    <location>
        <begin position="1433"/>
        <end position="1453"/>
    </location>
</feature>
<feature type="region of interest" description="Disordered" evidence="3">
    <location>
        <begin position="1413"/>
        <end position="1453"/>
    </location>
</feature>
<evidence type="ECO:0000256" key="1">
    <source>
        <dbReference type="PROSITE-ProRule" id="PRU00723"/>
    </source>
</evidence>
<comment type="caution">
    <text evidence="6">The sequence shown here is derived from an EMBL/GenBank/DDBJ whole genome shotgun (WGS) entry which is preliminary data.</text>
</comment>
<name>A0A812N8H4_9DINO</name>
<feature type="region of interest" description="Disordered" evidence="3">
    <location>
        <begin position="2675"/>
        <end position="2715"/>
    </location>
</feature>
<feature type="compositionally biased region" description="Polar residues" evidence="3">
    <location>
        <begin position="2697"/>
        <end position="2715"/>
    </location>
</feature>
<keyword evidence="1" id="KW-0479">Metal-binding</keyword>
<feature type="compositionally biased region" description="Low complexity" evidence="3">
    <location>
        <begin position="832"/>
        <end position="853"/>
    </location>
</feature>
<feature type="domain" description="CCHC-type" evidence="5">
    <location>
        <begin position="767"/>
        <end position="782"/>
    </location>
</feature>
<dbReference type="CDD" id="cd09272">
    <property type="entry name" value="RNase_HI_RT_Ty1"/>
    <property type="match status" value="1"/>
</dbReference>
<evidence type="ECO:0000256" key="3">
    <source>
        <dbReference type="SAM" id="MobiDB-lite"/>
    </source>
</evidence>
<organism evidence="6 7">
    <name type="scientific">Symbiodinium natans</name>
    <dbReference type="NCBI Taxonomy" id="878477"/>
    <lineage>
        <taxon>Eukaryota</taxon>
        <taxon>Sar</taxon>
        <taxon>Alveolata</taxon>
        <taxon>Dinophyceae</taxon>
        <taxon>Suessiales</taxon>
        <taxon>Symbiodiniaceae</taxon>
        <taxon>Symbiodinium</taxon>
    </lineage>
</organism>
<evidence type="ECO:0000313" key="7">
    <source>
        <dbReference type="Proteomes" id="UP000604046"/>
    </source>
</evidence>
<sequence>MALQSSDDLHNLRPPTGQVMSPMMPMAEGMAGVRDSVPGQAGLPRGEMGRHGGYGTLNPIPNRSGAMGPSPLMNGVNPAGVAASLDGPTITGSGEARTALGATNEVVLKNRHNSLWRHHLLEKPPGSLKNQMINPCWLWFLVKAYYNRPKRMLQGTGVEQSDQDPVHSSEDHVVWYSRLRGLVQGVVNPVMERVQVMRSRTAMSSPQAWQSPTTTPEPREAGTPLMEPAMQQAMQEWTQRTSLLQPRQDLFGSPAEHSSGESVSQVRRQVQSAIQGRDVKVHQLQSENDELKKLLHQVMEAAPRPQGVGEEMTRADLRGRLGSGGLELPGVRRARGSDRPHQPEELRPIGVENGAAGLLGPPPGLDGGGYRASFVNNDGGNVGGGAQGQGTGKPPTGLSSDLQGGQAVASEGENLGKNDTLPEAGRSSGGAGSVGGGGPKDKETSTLELLAHGIQQLQQMQMKKDGHDPELLKGSVELPKMPEPYTDSSSVAFLEWMYEAGQLIGSLTEKASGWWEANSQLAVNTYKAYQGESPLQKLKIRVGANYFVDDEKWSRLERRVMTLLLQSMQPQIKNEVMMLRIDKVKDCLFKLYTIYTPGGASERASLIKQLEYIAPQDSPTELTASLRKWKKLVSRASEMGVNIPDGSVLMVAVENAIKKVVSGQPDMAFKLNMAKQDLQLPYQPHITSVLTYVDHILAELQQVIPIARNDPKLKGMNVEPKTPSNAGSPARGQKAPCKFWSSDEGCRKGSSCKFAHEFMSKEEKKGRCWHCGGKNHRQNECPVKTGKSKGGGKGSSSTQSTTPPTSTTATVAAMAVTPPPGDQPLQSGEVPASTAPAGSGTLTSSGSSSAASTVLFSEQPTQAQTTEVRELAEQFLAKLKRLAPMQVETNEAIATLNHFLRSQGLESPEGLALLDSGASHPYRAPRSQDEVQKARKVAVQLADGRTVRLRQTTAGTLLPEQANEGDNFGGTILPLGSLVQSLGCTLRWSRRRGLQVHHPEHGLLPTKLVGNCPVLREAEALKLISDLEEVELGKLKANNMDGVMRALNTGGQEEGPSWREGLDEFVATGSRRALRRMLLDPDSPLGSCTEEEIVAMIGLDDVNLSDSSGASILKGLPLNRAARRRLLSTRWAIHMFSGESKEAEMETESMSTLKIDLRISKRYDMLKSHETTKALLWAAARGQVEGLYGGPPRKMENQELLTKKFWLMWIIANRGAELSDLRKPFVAMELPGPSDFWNGPVWQGIKSTYDVATLYMEVNHERYAFATNLNVPNGFLVPNFEALSQSTPPRSQWPDELKQRLYTGMKLWRVYGDEGMRLRMMARMTKPVNMTEKELKHWEDHVKAGHIPYDRRCQTCVRTAATGRAHRRTLAPSAYSLSLDIAGPFRARGETADSARYRYLLVGAYCHPKLEACRESPNPEEEAEVQDDGLGVDNDDPMEEEDKGDPVEEEDDDYQKEMNERYKMIYKHIGDDIEYQTLHFAVPMETRTGKEVFAKVRDIYLELRRDGLPLTRIHSDRGRELKGQALRSWMSERDILATTGESQQPQQNGRAEGVFVGYSSDVQRGKVVRFGDGGYVTSVHLRPYLVDSDDLVDPSPLELHLPAPERRVRGKARIAGMTLPETSAELLAKEYLQEEKFDLEDILRLWQELKPQPKEGLRTSRREKRKEEPAIWKTGQFTHGGICGLLEATRTMPWTTSYLTKVLSEWVGHNEFTALQITDNVGMQMHRDSHNSQSRMNVVLPVCLPEQGGGIWVEAYEVDYCWEDEWRQVREAEWRRGKVHELRLGEPITFDPRKYHVTEDWVGRRVVVAMYTPRAKNMDGFTKETLDDLGFGMPEEDLRQFPDYKKGAILKMMNMAQEDREVDAVVFQMKEPTESKVSLEESLDELHELQEGIMERLRARAENLRDLLNEEEILAEELQATNEMVKEEADHARVTIEEWLKDAEEKMGKVRKEYLQNLQEDLKVTLDVPLDQVKLCLEKWVEAIQKELTNLEVNTGALERITMEEAKRMEREGRLRLIPGKMVFTVKPVGEANSGRSHCALQWQVDGWQQSPISLVHFFFRNGQKASLDMVSYLLEFFNRVDFWGLRMFFWSSGRYTDSVKSPALWASYRTRVLKGLEIPYHKGSLRLKQLRTDSELWMIMFCEGEEMTLYGILVTYVDDLLYLSDSEIIEAVHGWIKERWPCAPLEYAKQKGGIRYLGMELVQDENGLFSLGQAGYVRNLVRIHGLSEEATSNLPCPKEWLCDDDYDLQEENYTESELRRGQKITGECLWLSCRTRPDLLFVTNYMSSTVSRSPCRVYRIGLKVIAYLNATVDLKIRVDKIPSSSNQIPSSSNQIPSSSDQIPSSSDQIPSSSNQIPSSSDQIPSSSDQIPSSSNQVPSSSDQIPSSSSQTLNSSDDKQAHQVVSDHKVRFNVQLCGYSDASFAPFGGKSFGASVAVVGRTPVAWKASKQSMVSMSVCEAEMMESATCGLLLESVASILVEICGPIVCPELRVDNAAATSLLSGSHGSWRTRHLRIRHAYILDKIARGELRVKHTPGDRQLADLPTKLHPRARLMELLRLWAMFGLPELDRAHQMEDLRLCYLMLAMMAMMSIGVEGRKVEDPNSFLKEPLAATGTMELLLLLGMSCVVAVACWEMIKMIGKWGWNKMFGTKKTRKLRRLRDLAKMAAEAEVKRSLEQASEESEATIHQAMRRTGNRATSSSEPKMKTVGTQTPAVEPEIHERVVTVHVPEVRERVVHVEVPTRETHRYERINEIYMTGHGGGAFHTCQ</sequence>
<reference evidence="6" key="1">
    <citation type="submission" date="2021-02" db="EMBL/GenBank/DDBJ databases">
        <authorList>
            <person name="Dougan E. K."/>
            <person name="Rhodes N."/>
            <person name="Thang M."/>
            <person name="Chan C."/>
        </authorList>
    </citation>
    <scope>NUCLEOTIDE SEQUENCE</scope>
</reference>
<feature type="region of interest" description="Disordered" evidence="3">
    <location>
        <begin position="199"/>
        <end position="223"/>
    </location>
</feature>
<dbReference type="EMBL" id="CAJNDS010002066">
    <property type="protein sequence ID" value="CAE7300896.1"/>
    <property type="molecule type" value="Genomic_DNA"/>
</dbReference>
<dbReference type="InterPro" id="IPR036397">
    <property type="entry name" value="RNaseH_sf"/>
</dbReference>
<feature type="compositionally biased region" description="Polar residues" evidence="3">
    <location>
        <begin position="201"/>
        <end position="216"/>
    </location>
</feature>
<dbReference type="InterPro" id="IPR001878">
    <property type="entry name" value="Znf_CCHC"/>
</dbReference>
<feature type="non-terminal residue" evidence="6">
    <location>
        <position position="1"/>
    </location>
</feature>
<keyword evidence="1" id="KW-0863">Zinc-finger</keyword>
<feature type="compositionally biased region" description="Gly residues" evidence="3">
    <location>
        <begin position="380"/>
        <end position="391"/>
    </location>
</feature>
<proteinExistence type="predicted"/>
<dbReference type="OrthoDB" id="436994at2759"/>
<keyword evidence="7" id="KW-1185">Reference proteome</keyword>
<feature type="compositionally biased region" description="Acidic residues" evidence="3">
    <location>
        <begin position="1418"/>
        <end position="1427"/>
    </location>
</feature>
<accession>A0A812N8H4</accession>
<feature type="region of interest" description="Disordered" evidence="3">
    <location>
        <begin position="1"/>
        <end position="21"/>
    </location>
</feature>
<dbReference type="InterPro" id="IPR000571">
    <property type="entry name" value="Znf_CCCH"/>
</dbReference>
<gene>
    <name evidence="6" type="primary">RE1</name>
    <name evidence="6" type="ORF">SNAT2548_LOCUS15826</name>
</gene>
<feature type="domain" description="C3H1-type" evidence="4">
    <location>
        <begin position="731"/>
        <end position="759"/>
    </location>
</feature>
<feature type="compositionally biased region" description="Low complexity" evidence="3">
    <location>
        <begin position="2323"/>
        <end position="2395"/>
    </location>
</feature>
<feature type="coiled-coil region" evidence="2">
    <location>
        <begin position="1887"/>
        <end position="1960"/>
    </location>
</feature>
<dbReference type="PROSITE" id="PS50158">
    <property type="entry name" value="ZF_CCHC"/>
    <property type="match status" value="1"/>
</dbReference>
<feature type="region of interest" description="Disordered" evidence="3">
    <location>
        <begin position="320"/>
        <end position="443"/>
    </location>
</feature>
<feature type="compositionally biased region" description="Basic and acidic residues" evidence="3">
    <location>
        <begin position="335"/>
        <end position="347"/>
    </location>
</feature>
<feature type="zinc finger region" description="C3H1-type" evidence="1">
    <location>
        <begin position="731"/>
        <end position="759"/>
    </location>
</feature>
<evidence type="ECO:0000259" key="4">
    <source>
        <dbReference type="PROSITE" id="PS50103"/>
    </source>
</evidence>
<dbReference type="Gene3D" id="3.30.420.10">
    <property type="entry name" value="Ribonuclease H-like superfamily/Ribonuclease H"/>
    <property type="match status" value="1"/>
</dbReference>
<keyword evidence="2" id="KW-0175">Coiled coil</keyword>
<keyword evidence="1" id="KW-0862">Zinc</keyword>